<accession>A0ABN5DKS4</accession>
<gene>
    <name evidence="2" type="ORF">PhaeoP36_03890</name>
</gene>
<feature type="signal peptide" evidence="1">
    <location>
        <begin position="1"/>
        <end position="18"/>
    </location>
</feature>
<evidence type="ECO:0000313" key="3">
    <source>
        <dbReference type="Proteomes" id="UP000218891"/>
    </source>
</evidence>
<evidence type="ECO:0000256" key="1">
    <source>
        <dbReference type="SAM" id="SignalP"/>
    </source>
</evidence>
<evidence type="ECO:0008006" key="4">
    <source>
        <dbReference type="Google" id="ProtNLM"/>
    </source>
</evidence>
<reference evidence="2 3" key="3">
    <citation type="journal article" date="2017" name="Int. J. Syst. Evol. Microbiol.">
        <title>Adaptation of Surface-Associated Bacteria to the Open Ocean: A Genomically Distinct Subpopulation of Phaeobacter gallaeciensis Colonizes Pacific Mesozooplankton.</title>
        <authorList>
            <person name="Freese H.M."/>
            <person name="Methner A."/>
            <person name="Overmann J."/>
        </authorList>
    </citation>
    <scope>NUCLEOTIDE SEQUENCE [LARGE SCALE GENOMIC DNA]</scope>
    <source>
        <strain evidence="2 3">P36</strain>
    </source>
</reference>
<dbReference type="EMBL" id="CP010647">
    <property type="protein sequence ID" value="ATG37966.1"/>
    <property type="molecule type" value="Genomic_DNA"/>
</dbReference>
<feature type="chain" id="PRO_5047321670" description="Secreted protein" evidence="1">
    <location>
        <begin position="19"/>
        <end position="130"/>
    </location>
</feature>
<organism evidence="2 3">
    <name type="scientific">Phaeobacter piscinae</name>
    <dbReference type="NCBI Taxonomy" id="1580596"/>
    <lineage>
        <taxon>Bacteria</taxon>
        <taxon>Pseudomonadati</taxon>
        <taxon>Pseudomonadota</taxon>
        <taxon>Alphaproteobacteria</taxon>
        <taxon>Rhodobacterales</taxon>
        <taxon>Roseobacteraceae</taxon>
        <taxon>Phaeobacter</taxon>
    </lineage>
</organism>
<sequence length="130" mass="14648">MKKAIFLCLALSIPTAAAAQFVPSAGSAPRICPNRIAMPDWLVNFDVKDAHKINLVQEMYRAQSMTAIVETGDCSCETRFPSWTAASDYYFAHYAGMNRHEILERTSEYRRTANEQRRAAQPVCEAQGNW</sequence>
<reference evidence="2 3" key="2">
    <citation type="journal article" date="2017" name="Genome Biol. Evol.">
        <title>Trajectories and Drivers of Genome Evolution in Surface-Associated Marine Phaeobacter.</title>
        <authorList>
            <person name="Freese H.M."/>
            <person name="Sikorski J."/>
            <person name="Bunk B."/>
            <person name="Scheuner C."/>
            <person name="Meier-Kolthoff J.P."/>
            <person name="Sproer C."/>
            <person name="Gram L."/>
            <person name="Overmann J."/>
        </authorList>
    </citation>
    <scope>NUCLEOTIDE SEQUENCE [LARGE SCALE GENOMIC DNA]</scope>
    <source>
        <strain evidence="2 3">P36</strain>
    </source>
</reference>
<keyword evidence="1" id="KW-0732">Signal</keyword>
<keyword evidence="3" id="KW-1185">Reference proteome</keyword>
<name>A0ABN5DKS4_9RHOB</name>
<proteinExistence type="predicted"/>
<dbReference type="Proteomes" id="UP000218891">
    <property type="component" value="Plasmid pP36_d"/>
</dbReference>
<reference evidence="2 3" key="1">
    <citation type="journal article" date="2017" name="Front. Microbiol.">
        <title>Phaeobacter piscinae sp. nov., a species of the Roseobacter group and potential aquaculture probiont.</title>
        <authorList>
            <person name="Sonnenschein E.C."/>
            <person name="Phippen C.B.W."/>
            <person name="Nielsen K.F."/>
            <person name="Mateiu R.V."/>
            <person name="Melchiorsen J."/>
            <person name="Gram L."/>
            <person name="Overmann J."/>
            <person name="Freese H.M."/>
        </authorList>
    </citation>
    <scope>NUCLEOTIDE SEQUENCE [LARGE SCALE GENOMIC DNA]</scope>
    <source>
        <strain evidence="2 3">P36</strain>
    </source>
</reference>
<reference evidence="2 3" key="4">
    <citation type="journal article" date="2018" name="Environ. Microbiol. Rep.">
        <title>Phylogenetic distribution of roseobacticides in the Roseobacter group and their effect on microalgae.</title>
        <authorList>
            <person name="Sonnenschein E.C."/>
            <person name="Phippen C.B."/>
            <person name="Bentzon-Tilia M."/>
            <person name="Rasmussen S.A."/>
            <person name="Nielsen K.F."/>
            <person name="Gram L."/>
        </authorList>
    </citation>
    <scope>NUCLEOTIDE SEQUENCE [LARGE SCALE GENOMIC DNA]</scope>
    <source>
        <strain evidence="2 3">P36</strain>
    </source>
</reference>
<geneLocation type="plasmid" evidence="2 3">
    <name>pP36_d</name>
</geneLocation>
<evidence type="ECO:0000313" key="2">
    <source>
        <dbReference type="EMBL" id="ATG37966.1"/>
    </source>
</evidence>
<dbReference type="RefSeq" id="WP_065335186.1">
    <property type="nucleotide sequence ID" value="NZ_CP010647.1"/>
</dbReference>
<keyword evidence="2" id="KW-0614">Plasmid</keyword>
<protein>
    <recommendedName>
        <fullName evidence="4">Secreted protein</fullName>
    </recommendedName>
</protein>